<feature type="transmembrane region" description="Helical" evidence="6">
    <location>
        <begin position="156"/>
        <end position="178"/>
    </location>
</feature>
<dbReference type="GeneID" id="57961554"/>
<dbReference type="GO" id="GO:0022857">
    <property type="term" value="F:transmembrane transporter activity"/>
    <property type="evidence" value="ECO:0007669"/>
    <property type="project" value="InterPro"/>
</dbReference>
<keyword evidence="3 6" id="KW-0812">Transmembrane</keyword>
<feature type="transmembrane region" description="Helical" evidence="6">
    <location>
        <begin position="36"/>
        <end position="56"/>
    </location>
</feature>
<feature type="transmembrane region" description="Helical" evidence="6">
    <location>
        <begin position="102"/>
        <end position="121"/>
    </location>
</feature>
<evidence type="ECO:0000256" key="5">
    <source>
        <dbReference type="ARBA" id="ARBA00023136"/>
    </source>
</evidence>
<feature type="transmembrane region" description="Helical" evidence="6">
    <location>
        <begin position="68"/>
        <end position="90"/>
    </location>
</feature>
<dbReference type="PATRIC" id="fig|999408.3.peg.3164"/>
<comment type="caution">
    <text evidence="7">The sequence shown here is derived from an EMBL/GenBank/DDBJ whole genome shotgun (WGS) entry which is preliminary data.</text>
</comment>
<dbReference type="RefSeq" id="WP_002588262.1">
    <property type="nucleotide sequence ID" value="NZ_KB851022.1"/>
</dbReference>
<organism evidence="7 8">
    <name type="scientific">[Clostridium] clostridioforme 90A8</name>
    <dbReference type="NCBI Taxonomy" id="999408"/>
    <lineage>
        <taxon>Bacteria</taxon>
        <taxon>Bacillati</taxon>
        <taxon>Bacillota</taxon>
        <taxon>Clostridia</taxon>
        <taxon>Lachnospirales</taxon>
        <taxon>Lachnospiraceae</taxon>
        <taxon>Enterocloster</taxon>
    </lineage>
</organism>
<dbReference type="Proteomes" id="UP000013085">
    <property type="component" value="Unassembled WGS sequence"/>
</dbReference>
<feature type="transmembrane region" description="Helical" evidence="6">
    <location>
        <begin position="6"/>
        <end position="24"/>
    </location>
</feature>
<keyword evidence="2" id="KW-1003">Cell membrane</keyword>
<name>A0A0E2H926_9FIRM</name>
<keyword evidence="5 6" id="KW-0472">Membrane</keyword>
<evidence type="ECO:0000256" key="6">
    <source>
        <dbReference type="SAM" id="Phobius"/>
    </source>
</evidence>
<evidence type="ECO:0000313" key="8">
    <source>
        <dbReference type="Proteomes" id="UP000013085"/>
    </source>
</evidence>
<dbReference type="AlphaFoldDB" id="A0A0E2H926"/>
<evidence type="ECO:0000313" key="7">
    <source>
        <dbReference type="EMBL" id="ENZ13422.1"/>
    </source>
</evidence>
<evidence type="ECO:0000256" key="4">
    <source>
        <dbReference type="ARBA" id="ARBA00022989"/>
    </source>
</evidence>
<comment type="subcellular location">
    <subcellularLocation>
        <location evidence="1">Cell membrane</location>
        <topology evidence="1">Multi-pass membrane protein</topology>
    </subcellularLocation>
</comment>
<dbReference type="GO" id="GO:0005886">
    <property type="term" value="C:plasma membrane"/>
    <property type="evidence" value="ECO:0007669"/>
    <property type="project" value="UniProtKB-SubCell"/>
</dbReference>
<dbReference type="PANTHER" id="PTHR43370">
    <property type="entry name" value="SUGAR ABC TRANSPORTER INTEGRAL MEMBRANE PROTEIN-RELATED"/>
    <property type="match status" value="1"/>
</dbReference>
<evidence type="ECO:0000256" key="3">
    <source>
        <dbReference type="ARBA" id="ARBA00022692"/>
    </source>
</evidence>
<dbReference type="PANTHER" id="PTHR43370:SF2">
    <property type="entry name" value="ABC TRANSPORTER PERMEASE PROTEIN"/>
    <property type="match status" value="1"/>
</dbReference>
<proteinExistence type="predicted"/>
<protein>
    <submittedName>
        <fullName evidence="7">Sugar ABC transporter permease</fullName>
    </submittedName>
</protein>
<gene>
    <name evidence="7" type="ORF">HMPREF1090_02927</name>
</gene>
<dbReference type="InterPro" id="IPR001851">
    <property type="entry name" value="ABC_transp_permease"/>
</dbReference>
<feature type="transmembrane region" description="Helical" evidence="6">
    <location>
        <begin position="290"/>
        <end position="306"/>
    </location>
</feature>
<accession>A0A0E2H926</accession>
<reference evidence="7 8" key="1">
    <citation type="submission" date="2013-01" db="EMBL/GenBank/DDBJ databases">
        <title>The Genome Sequence of Clostridium clostridioforme 90A8.</title>
        <authorList>
            <consortium name="The Broad Institute Genome Sequencing Platform"/>
            <person name="Earl A."/>
            <person name="Ward D."/>
            <person name="Feldgarden M."/>
            <person name="Gevers D."/>
            <person name="Courvalin P."/>
            <person name="Lambert T."/>
            <person name="Walker B."/>
            <person name="Young S.K."/>
            <person name="Zeng Q."/>
            <person name="Gargeya S."/>
            <person name="Fitzgerald M."/>
            <person name="Haas B."/>
            <person name="Abouelleil A."/>
            <person name="Alvarado L."/>
            <person name="Arachchi H.M."/>
            <person name="Berlin A.M."/>
            <person name="Chapman S.B."/>
            <person name="Dewar J."/>
            <person name="Goldberg J."/>
            <person name="Griggs A."/>
            <person name="Gujja S."/>
            <person name="Hansen M."/>
            <person name="Howarth C."/>
            <person name="Imamovic A."/>
            <person name="Larimer J."/>
            <person name="McCowan C."/>
            <person name="Murphy C."/>
            <person name="Neiman D."/>
            <person name="Pearson M."/>
            <person name="Priest M."/>
            <person name="Roberts A."/>
            <person name="Saif S."/>
            <person name="Shea T."/>
            <person name="Sisk P."/>
            <person name="Sykes S."/>
            <person name="Wortman J."/>
            <person name="Nusbaum C."/>
            <person name="Birren B."/>
        </authorList>
    </citation>
    <scope>NUCLEOTIDE SEQUENCE [LARGE SCALE GENOMIC DNA]</scope>
    <source>
        <strain evidence="7 8">90A8</strain>
    </source>
</reference>
<sequence>MGFLVIFIQKAIGQGIGILYGALGEMMTEKSGNLNLGIPGMMYMGGIAGLIGAFLYENGTANPSGLAGLLISFVCAFVCAALGGLVYSVLTITLRANQNVTGLALTTFGVGFGNFFGGSLAKLAGGVGQISVAVTGAAYKTPVPGLSKLGVIGQIFFSYGFLTYLAVVLALALAFFLAKTRRGLNLRAVGESPATADAAGINVTAYKYLATCLGGGISGLGGLYFVMEYSGGTWTNNGFGDRGWLAIALVIFALWKPVNAIWGSILFGGLYILYLYIPGLDRGAQEIFKALPYVVTIVVLVITSLRKRREYQPPQSLGLPYFREER</sequence>
<evidence type="ECO:0000256" key="2">
    <source>
        <dbReference type="ARBA" id="ARBA00022475"/>
    </source>
</evidence>
<dbReference type="Pfam" id="PF02653">
    <property type="entry name" value="BPD_transp_2"/>
    <property type="match status" value="1"/>
</dbReference>
<dbReference type="CDD" id="cd06580">
    <property type="entry name" value="TM_PBP1_transp_TpRbsC_like"/>
    <property type="match status" value="1"/>
</dbReference>
<dbReference type="EMBL" id="AGYR01000033">
    <property type="protein sequence ID" value="ENZ13422.1"/>
    <property type="molecule type" value="Genomic_DNA"/>
</dbReference>
<dbReference type="HOGENOM" id="CLU_040769_1_1_9"/>
<feature type="transmembrane region" description="Helical" evidence="6">
    <location>
        <begin position="260"/>
        <end position="278"/>
    </location>
</feature>
<keyword evidence="4 6" id="KW-1133">Transmembrane helix</keyword>
<evidence type="ECO:0000256" key="1">
    <source>
        <dbReference type="ARBA" id="ARBA00004651"/>
    </source>
</evidence>
<feature type="transmembrane region" description="Helical" evidence="6">
    <location>
        <begin position="208"/>
        <end position="227"/>
    </location>
</feature>